<dbReference type="CDD" id="cd01164">
    <property type="entry name" value="FruK_PfkB_like"/>
    <property type="match status" value="1"/>
</dbReference>
<dbReference type="PIRSF" id="PIRSF000535">
    <property type="entry name" value="1PFK/6PFK/LacC"/>
    <property type="match status" value="1"/>
</dbReference>
<dbReference type="Proteomes" id="UP001268542">
    <property type="component" value="Unassembled WGS sequence"/>
</dbReference>
<evidence type="ECO:0000256" key="3">
    <source>
        <dbReference type="ARBA" id="ARBA00022741"/>
    </source>
</evidence>
<evidence type="ECO:0000313" key="8">
    <source>
        <dbReference type="EMBL" id="MDT9593838.1"/>
    </source>
</evidence>
<keyword evidence="4" id="KW-0418">Kinase</keyword>
<gene>
    <name evidence="8" type="ORF">RDV89_12215</name>
</gene>
<feature type="domain" description="Carbohydrate kinase PfkB" evidence="7">
    <location>
        <begin position="8"/>
        <end position="306"/>
    </location>
</feature>
<evidence type="ECO:0000313" key="9">
    <source>
        <dbReference type="Proteomes" id="UP001268542"/>
    </source>
</evidence>
<comment type="caution">
    <text evidence="8">The sequence shown here is derived from an EMBL/GenBank/DDBJ whole genome shotgun (WGS) entry which is preliminary data.</text>
</comment>
<keyword evidence="3" id="KW-0547">Nucleotide-binding</keyword>
<evidence type="ECO:0000256" key="6">
    <source>
        <dbReference type="PIRNR" id="PIRNR000535"/>
    </source>
</evidence>
<dbReference type="InterPro" id="IPR029056">
    <property type="entry name" value="Ribokinase-like"/>
</dbReference>
<reference evidence="8 9" key="1">
    <citation type="submission" date="2023-08" db="EMBL/GenBank/DDBJ databases">
        <title>Nocardioides seae sp. nov., a bacterium isolated from a soil.</title>
        <authorList>
            <person name="Wang X."/>
        </authorList>
    </citation>
    <scope>NUCLEOTIDE SEQUENCE [LARGE SCALE GENOMIC DNA]</scope>
    <source>
        <strain evidence="8 9">YZH12</strain>
    </source>
</reference>
<dbReference type="InterPro" id="IPR011611">
    <property type="entry name" value="PfkB_dom"/>
</dbReference>
<dbReference type="InterPro" id="IPR017583">
    <property type="entry name" value="Tagatose/fructose_Pkinase"/>
</dbReference>
<dbReference type="PANTHER" id="PTHR46566">
    <property type="entry name" value="1-PHOSPHOFRUCTOKINASE-RELATED"/>
    <property type="match status" value="1"/>
</dbReference>
<proteinExistence type="inferred from homology"/>
<dbReference type="NCBIfam" id="TIGR03168">
    <property type="entry name" value="1-PFK"/>
    <property type="match status" value="1"/>
</dbReference>
<comment type="similarity">
    <text evidence="1">Belongs to the carbohydrate kinase PfkB family.</text>
</comment>
<dbReference type="Pfam" id="PF00294">
    <property type="entry name" value="PfkB"/>
    <property type="match status" value="1"/>
</dbReference>
<organism evidence="8 9">
    <name type="scientific">Nocardioides imazamoxiresistens</name>
    <dbReference type="NCBI Taxonomy" id="3231893"/>
    <lineage>
        <taxon>Bacteria</taxon>
        <taxon>Bacillati</taxon>
        <taxon>Actinomycetota</taxon>
        <taxon>Actinomycetes</taxon>
        <taxon>Propionibacteriales</taxon>
        <taxon>Nocardioidaceae</taxon>
        <taxon>Nocardioides</taxon>
    </lineage>
</organism>
<dbReference type="PANTHER" id="PTHR46566:SF5">
    <property type="entry name" value="1-PHOSPHOFRUCTOKINASE"/>
    <property type="match status" value="1"/>
</dbReference>
<keyword evidence="2 6" id="KW-0808">Transferase</keyword>
<keyword evidence="9" id="KW-1185">Reference proteome</keyword>
<evidence type="ECO:0000256" key="2">
    <source>
        <dbReference type="ARBA" id="ARBA00022679"/>
    </source>
</evidence>
<dbReference type="EMBL" id="JAVYII010000005">
    <property type="protein sequence ID" value="MDT9593838.1"/>
    <property type="molecule type" value="Genomic_DNA"/>
</dbReference>
<sequence length="325" mass="32781">MILTLTPNPSVDETVTLGGPLERGAVQRVVSSTRQAGGKGVNISRACVAAGEPSVAVLPARPDDPFVLELLGVGVDCRPVRTDASVRVNIAVTEPDGTTTKLNSAGATVSPDVLDELAAALRRYARDAAWTVLAGSLPPGAPTDWYATLTAGLAGTGTRVAVDTSDAPLQALVAALPGAAPTLMKPNAEELASFAGGDADELEADPHAAARAAVHLLDRGVRTVLATLGGNGAVLLEQAADGSVEAWHASPPPTTVVSTVGAGDSSLFGYLLGDLRGLPAPERLALGVAYGSAAAGLPGTTIPLPDQVHPDLVAIRTISLNRSDA</sequence>
<protein>
    <submittedName>
        <fullName evidence="8">1-phosphofructokinase family hexose kinase</fullName>
    </submittedName>
</protein>
<name>A0ABU3PX64_9ACTN</name>
<evidence type="ECO:0000256" key="4">
    <source>
        <dbReference type="ARBA" id="ARBA00022777"/>
    </source>
</evidence>
<dbReference type="RefSeq" id="WP_315733328.1">
    <property type="nucleotide sequence ID" value="NZ_JAVYII010000005.1"/>
</dbReference>
<evidence type="ECO:0000259" key="7">
    <source>
        <dbReference type="Pfam" id="PF00294"/>
    </source>
</evidence>
<accession>A0ABU3PX64</accession>
<evidence type="ECO:0000256" key="5">
    <source>
        <dbReference type="ARBA" id="ARBA00022840"/>
    </source>
</evidence>
<dbReference type="SUPFAM" id="SSF53613">
    <property type="entry name" value="Ribokinase-like"/>
    <property type="match status" value="1"/>
</dbReference>
<keyword evidence="5" id="KW-0067">ATP-binding</keyword>
<evidence type="ECO:0000256" key="1">
    <source>
        <dbReference type="ARBA" id="ARBA00010688"/>
    </source>
</evidence>
<dbReference type="Gene3D" id="3.40.1190.20">
    <property type="match status" value="1"/>
</dbReference>